<keyword evidence="1" id="KW-1133">Transmembrane helix</keyword>
<organism evidence="3 4">
    <name type="scientific">Ceratodon purpureus</name>
    <name type="common">Fire moss</name>
    <name type="synonym">Dicranum purpureum</name>
    <dbReference type="NCBI Taxonomy" id="3225"/>
    <lineage>
        <taxon>Eukaryota</taxon>
        <taxon>Viridiplantae</taxon>
        <taxon>Streptophyta</taxon>
        <taxon>Embryophyta</taxon>
        <taxon>Bryophyta</taxon>
        <taxon>Bryophytina</taxon>
        <taxon>Bryopsida</taxon>
        <taxon>Dicranidae</taxon>
        <taxon>Pseudoditrichales</taxon>
        <taxon>Ditrichaceae</taxon>
        <taxon>Ceratodon</taxon>
    </lineage>
</organism>
<feature type="transmembrane region" description="Helical" evidence="1">
    <location>
        <begin position="50"/>
        <end position="68"/>
    </location>
</feature>
<proteinExistence type="predicted"/>
<feature type="chain" id="PRO_5035763574" description="Secreted protein" evidence="2">
    <location>
        <begin position="41"/>
        <end position="97"/>
    </location>
</feature>
<evidence type="ECO:0000256" key="2">
    <source>
        <dbReference type="SAM" id="SignalP"/>
    </source>
</evidence>
<dbReference type="AlphaFoldDB" id="A0A8T0I3M1"/>
<evidence type="ECO:0008006" key="5">
    <source>
        <dbReference type="Google" id="ProtNLM"/>
    </source>
</evidence>
<dbReference type="EMBL" id="CM026425">
    <property type="protein sequence ID" value="KAG0577223.1"/>
    <property type="molecule type" value="Genomic_DNA"/>
</dbReference>
<comment type="caution">
    <text evidence="3">The sequence shown here is derived from an EMBL/GenBank/DDBJ whole genome shotgun (WGS) entry which is preliminary data.</text>
</comment>
<keyword evidence="2" id="KW-0732">Signal</keyword>
<evidence type="ECO:0000313" key="4">
    <source>
        <dbReference type="Proteomes" id="UP000822688"/>
    </source>
</evidence>
<keyword evidence="1" id="KW-0472">Membrane</keyword>
<evidence type="ECO:0000313" key="3">
    <source>
        <dbReference type="EMBL" id="KAG0577223.1"/>
    </source>
</evidence>
<evidence type="ECO:0000256" key="1">
    <source>
        <dbReference type="SAM" id="Phobius"/>
    </source>
</evidence>
<keyword evidence="4" id="KW-1185">Reference proteome</keyword>
<feature type="signal peptide" evidence="2">
    <location>
        <begin position="1"/>
        <end position="40"/>
    </location>
</feature>
<accession>A0A8T0I3M1</accession>
<keyword evidence="1" id="KW-0812">Transmembrane</keyword>
<gene>
    <name evidence="3" type="ORF">KC19_5G140600</name>
</gene>
<name>A0A8T0I3M1_CERPU</name>
<sequence>MSSLCGCRSPHFAGVSFERRLMHSLFFVLLLARWTPLCHCSPKAVASHYLLSVCILSQILCLISFVFARSKSVGFSNINFVVCMLCFRRLCELHESD</sequence>
<reference evidence="3" key="1">
    <citation type="submission" date="2020-06" db="EMBL/GenBank/DDBJ databases">
        <title>WGS assembly of Ceratodon purpureus strain R40.</title>
        <authorList>
            <person name="Carey S.B."/>
            <person name="Jenkins J."/>
            <person name="Shu S."/>
            <person name="Lovell J.T."/>
            <person name="Sreedasyam A."/>
            <person name="Maumus F."/>
            <person name="Tiley G.P."/>
            <person name="Fernandez-Pozo N."/>
            <person name="Barry K."/>
            <person name="Chen C."/>
            <person name="Wang M."/>
            <person name="Lipzen A."/>
            <person name="Daum C."/>
            <person name="Saski C.A."/>
            <person name="Payton A.C."/>
            <person name="Mcbreen J.C."/>
            <person name="Conrad R.E."/>
            <person name="Kollar L.M."/>
            <person name="Olsson S."/>
            <person name="Huttunen S."/>
            <person name="Landis J.B."/>
            <person name="Wickett N.J."/>
            <person name="Johnson M.G."/>
            <person name="Rensing S.A."/>
            <person name="Grimwood J."/>
            <person name="Schmutz J."/>
            <person name="Mcdaniel S.F."/>
        </authorList>
    </citation>
    <scope>NUCLEOTIDE SEQUENCE</scope>
    <source>
        <strain evidence="3">R40</strain>
    </source>
</reference>
<dbReference type="Proteomes" id="UP000822688">
    <property type="component" value="Chromosome 5"/>
</dbReference>
<protein>
    <recommendedName>
        <fullName evidence="5">Secreted protein</fullName>
    </recommendedName>
</protein>